<comment type="subunit">
    <text evidence="1">Component of the lipopolysaccharide transport and assembly complex.</text>
</comment>
<keyword evidence="1" id="KW-0998">Cell outer membrane</keyword>
<keyword evidence="1" id="KW-0732">Signal</keyword>
<keyword evidence="6" id="KW-1185">Reference proteome</keyword>
<feature type="transmembrane region" description="Helical" evidence="3">
    <location>
        <begin position="29"/>
        <end position="46"/>
    </location>
</feature>
<proteinExistence type="inferred from homology"/>
<dbReference type="HAMAP" id="MF_01411">
    <property type="entry name" value="LPS_assembly_LptD"/>
    <property type="match status" value="1"/>
</dbReference>
<dbReference type="InterPro" id="IPR020889">
    <property type="entry name" value="LipoPS_assembly_LptD"/>
</dbReference>
<dbReference type="RefSeq" id="WP_092869708.1">
    <property type="nucleotide sequence ID" value="NZ_FPCH01000005.1"/>
</dbReference>
<dbReference type="GO" id="GO:0015920">
    <property type="term" value="P:lipopolysaccharide transport"/>
    <property type="evidence" value="ECO:0007669"/>
    <property type="project" value="InterPro"/>
</dbReference>
<dbReference type="GO" id="GO:0009279">
    <property type="term" value="C:cell outer membrane"/>
    <property type="evidence" value="ECO:0007669"/>
    <property type="project" value="UniProtKB-SubCell"/>
</dbReference>
<evidence type="ECO:0000256" key="3">
    <source>
        <dbReference type="SAM" id="Phobius"/>
    </source>
</evidence>
<reference evidence="6" key="1">
    <citation type="submission" date="2016-10" db="EMBL/GenBank/DDBJ databases">
        <authorList>
            <person name="Varghese N."/>
            <person name="Submissions S."/>
        </authorList>
    </citation>
    <scope>NUCLEOTIDE SEQUENCE [LARGE SCALE GENOMIC DNA]</scope>
    <source>
        <strain evidence="6">DSM 1565</strain>
    </source>
</reference>
<dbReference type="GO" id="GO:1990351">
    <property type="term" value="C:transporter complex"/>
    <property type="evidence" value="ECO:0007669"/>
    <property type="project" value="TreeGrafter"/>
</dbReference>
<name>A0A1I7NWD7_9HYPH</name>
<comment type="function">
    <text evidence="1">Involved in the assembly of lipopolysaccharide (LPS) at the surface of the outer membrane.</text>
</comment>
<dbReference type="Gene3D" id="2.60.450.10">
    <property type="entry name" value="Lipopolysaccharide (LPS) transport protein A like domain"/>
    <property type="match status" value="1"/>
</dbReference>
<feature type="region of interest" description="Disordered" evidence="2">
    <location>
        <begin position="1"/>
        <end position="20"/>
    </location>
</feature>
<feature type="domain" description="LptD C-terminal" evidence="4">
    <location>
        <begin position="352"/>
        <end position="731"/>
    </location>
</feature>
<dbReference type="GO" id="GO:0043165">
    <property type="term" value="P:Gram-negative-bacterium-type cell outer membrane assembly"/>
    <property type="evidence" value="ECO:0007669"/>
    <property type="project" value="UniProtKB-UniRule"/>
</dbReference>
<organism evidence="5 6">
    <name type="scientific">Hyphomicrobium facile</name>
    <dbReference type="NCBI Taxonomy" id="51670"/>
    <lineage>
        <taxon>Bacteria</taxon>
        <taxon>Pseudomonadati</taxon>
        <taxon>Pseudomonadota</taxon>
        <taxon>Alphaproteobacteria</taxon>
        <taxon>Hyphomicrobiales</taxon>
        <taxon>Hyphomicrobiaceae</taxon>
        <taxon>Hyphomicrobium</taxon>
    </lineage>
</organism>
<dbReference type="Proteomes" id="UP000199423">
    <property type="component" value="Unassembled WGS sequence"/>
</dbReference>
<dbReference type="STRING" id="51670.SAMN04488557_4000"/>
<feature type="domain" description="LptD C-terminal" evidence="4">
    <location>
        <begin position="746"/>
        <end position="814"/>
    </location>
</feature>
<evidence type="ECO:0000256" key="1">
    <source>
        <dbReference type="HAMAP-Rule" id="MF_01411"/>
    </source>
</evidence>
<gene>
    <name evidence="1" type="primary">lptD</name>
    <name evidence="5" type="ORF">SAMN04488557_4000</name>
</gene>
<evidence type="ECO:0000313" key="5">
    <source>
        <dbReference type="EMBL" id="SFV38977.1"/>
    </source>
</evidence>
<dbReference type="PANTHER" id="PTHR30189:SF1">
    <property type="entry name" value="LPS-ASSEMBLY PROTEIN LPTD"/>
    <property type="match status" value="1"/>
</dbReference>
<protein>
    <recommendedName>
        <fullName evidence="1">LPS-assembly protein LptD</fullName>
    </recommendedName>
</protein>
<evidence type="ECO:0000256" key="2">
    <source>
        <dbReference type="SAM" id="MobiDB-lite"/>
    </source>
</evidence>
<keyword evidence="3" id="KW-1133">Transmembrane helix</keyword>
<keyword evidence="3" id="KW-0812">Transmembrane</keyword>
<comment type="subcellular location">
    <subcellularLocation>
        <location evidence="1">Cell outer membrane</location>
    </subcellularLocation>
</comment>
<dbReference type="OrthoDB" id="9760225at2"/>
<dbReference type="PANTHER" id="PTHR30189">
    <property type="entry name" value="LPS-ASSEMBLY PROTEIN"/>
    <property type="match status" value="1"/>
</dbReference>
<dbReference type="InterPro" id="IPR007543">
    <property type="entry name" value="LptD_C"/>
</dbReference>
<evidence type="ECO:0000259" key="4">
    <source>
        <dbReference type="Pfam" id="PF04453"/>
    </source>
</evidence>
<dbReference type="AlphaFoldDB" id="A0A1I7NWD7"/>
<keyword evidence="1 3" id="KW-0472">Membrane</keyword>
<comment type="similarity">
    <text evidence="1">Belongs to the LptD family.</text>
</comment>
<dbReference type="InterPro" id="IPR050218">
    <property type="entry name" value="LptD"/>
</dbReference>
<comment type="caution">
    <text evidence="1">Lacks conserved residue(s) required for the propagation of feature annotation.</text>
</comment>
<dbReference type="EMBL" id="FPCH01000005">
    <property type="protein sequence ID" value="SFV38977.1"/>
    <property type="molecule type" value="Genomic_DNA"/>
</dbReference>
<accession>A0A1I7NWD7</accession>
<sequence length="845" mass="93842">MREGRIPQEGCGPLSEGSSGRQARRAARALLRVLAITCIAAVANLGHAQLAYAQDSDLGTNGNGLQKKKNKSSFGAANSPGTIFGKVNTNIDRAQPMRLQGDQLIYDKSGDRVISRGNVEIFYNNYILTADEVVYDQSGGTLTAVGNVTLKEPQGNIVHADRYTLTDDFRDGFVSALSIVSADKSHISADRATRREGNITEFENGKFTPCQSDGNTPPLWCISAARIIHDQEAATLTYQDAYFQIYGQPIFYLPYFQSPDPSVKRKSGFLTPDYGHSSTLGYITGIPYFWNLAPNYDVTFEPLYMSDQGLFLKGEWRHRLANGEYTVKLAGIDQNFKDLPGDQAANEKLDGFRGSVETHGLFSLSSWWKFGWDAIIESDDQFRRFYKLDSVLVTDRVNQVYLTGLSDRNYFSARLYQFGGLLTDDTPRTESYTHPIIDYNYVFADPVAGGELKWNTNVLSFTRADGTIADPLTNPRKTDQNINRVITELKWRRRLTDSIGISYTPFADVRGDIYGYDNVTNPQSVVLNADGTEVASSQQFSSTVTRGIVDGGVLVSYPWVANEPRGSHIIEPIGQVVVHQESLPQRRLPNEDAQSLVFDDTNLFATSKFSGYDRIETGTRVNAGLQYTFQSNDGGYARFLAGQSYQLSGDNAYLFPGRTDDGNFTFNPANGLETRNSDYVLGAYFAPIGDFRIISQSRFNQSTLALRRQDLAAVAKYGPLSVQTGYSYDAAALFTNPDDPDVIATPTRLEEILGAATLQLTNRWSLGGSTRYDLETGNFRYDSVSIKYADECFVLTASYIQSNYQDLSIEPDQTVMLRFEFKHLGDFAATTGNLDFNMGGDQRTN</sequence>
<evidence type="ECO:0000313" key="6">
    <source>
        <dbReference type="Proteomes" id="UP000199423"/>
    </source>
</evidence>
<dbReference type="Pfam" id="PF04453">
    <property type="entry name" value="LptD"/>
    <property type="match status" value="2"/>
</dbReference>